<name>A0A5K7XLH1_9BACT</name>
<feature type="transmembrane region" description="Helical" evidence="1">
    <location>
        <begin position="190"/>
        <end position="210"/>
    </location>
</feature>
<feature type="transmembrane region" description="Helical" evidence="1">
    <location>
        <begin position="60"/>
        <end position="77"/>
    </location>
</feature>
<dbReference type="KEGG" id="lpav:PLANPX_5783"/>
<reference evidence="3" key="1">
    <citation type="submission" date="2019-10" db="EMBL/GenBank/DDBJ databases">
        <title>Lacipirellula parvula gen. nov., sp. nov., representing a lineage of planctomycetes widespread in freshwater anoxic habitats, and description of the family Lacipirellulaceae.</title>
        <authorList>
            <person name="Dedysh S.N."/>
            <person name="Kulichevskaya I.S."/>
            <person name="Beletsky A.V."/>
            <person name="Rakitin A.L."/>
            <person name="Mardanov A.V."/>
            <person name="Ivanova A.A."/>
            <person name="Saltykova V.X."/>
            <person name="Rijpstra W.I.C."/>
            <person name="Sinninghe Damste J.S."/>
            <person name="Ravin N.V."/>
        </authorList>
    </citation>
    <scope>NUCLEOTIDE SEQUENCE [LARGE SCALE GENOMIC DNA]</scope>
    <source>
        <strain evidence="3">PX69</strain>
    </source>
</reference>
<feature type="transmembrane region" description="Helical" evidence="1">
    <location>
        <begin position="165"/>
        <end position="183"/>
    </location>
</feature>
<organism evidence="2 3">
    <name type="scientific">Lacipirellula parvula</name>
    <dbReference type="NCBI Taxonomy" id="2650471"/>
    <lineage>
        <taxon>Bacteria</taxon>
        <taxon>Pseudomonadati</taxon>
        <taxon>Planctomycetota</taxon>
        <taxon>Planctomycetia</taxon>
        <taxon>Pirellulales</taxon>
        <taxon>Lacipirellulaceae</taxon>
        <taxon>Lacipirellula</taxon>
    </lineage>
</organism>
<gene>
    <name evidence="2" type="ORF">PLANPX_5783</name>
</gene>
<keyword evidence="1" id="KW-1133">Transmembrane helix</keyword>
<keyword evidence="1" id="KW-0472">Membrane</keyword>
<evidence type="ECO:0000313" key="3">
    <source>
        <dbReference type="Proteomes" id="UP000326837"/>
    </source>
</evidence>
<keyword evidence="3" id="KW-1185">Reference proteome</keyword>
<dbReference type="RefSeq" id="WP_152101392.1">
    <property type="nucleotide sequence ID" value="NZ_AP021861.1"/>
</dbReference>
<feature type="transmembrane region" description="Helical" evidence="1">
    <location>
        <begin position="216"/>
        <end position="233"/>
    </location>
</feature>
<dbReference type="Proteomes" id="UP000326837">
    <property type="component" value="Chromosome"/>
</dbReference>
<evidence type="ECO:0000313" key="2">
    <source>
        <dbReference type="EMBL" id="BBO36171.1"/>
    </source>
</evidence>
<feature type="transmembrane region" description="Helical" evidence="1">
    <location>
        <begin position="34"/>
        <end position="51"/>
    </location>
</feature>
<feature type="transmembrane region" description="Helical" evidence="1">
    <location>
        <begin position="131"/>
        <end position="153"/>
    </location>
</feature>
<accession>A0A5K7XLH1</accession>
<proteinExistence type="predicted"/>
<keyword evidence="1" id="KW-0812">Transmembrane</keyword>
<feature type="transmembrane region" description="Helical" evidence="1">
    <location>
        <begin position="89"/>
        <end position="119"/>
    </location>
</feature>
<dbReference type="AlphaFoldDB" id="A0A5K7XLH1"/>
<protein>
    <submittedName>
        <fullName evidence="2">Uncharacterized protein</fullName>
    </submittedName>
</protein>
<sequence>MPNFYHRPLTWLFWIAALCLDAVALSINYEGPFASALGLGQLFVVSGWLVLGRSHPLARASWFVAMLILLVAPDYGIPRWRSSMHQDVVWPHVLALMTAAGAFTAFATAAWATFLWSVSTPAPQPPRKPQYSIAALLGWMTLLALSTTCVRLADFSLLNETPRDLVSGSGLAGAAAIFIAASIGPHRESWLARLLSAIGFIVSIGVMAAAGVPPEAAAVATGALAFVVAWTIVSRIDRVRAQAPVAELASSPTPPDAVATLAPQLRVFKNEA</sequence>
<dbReference type="EMBL" id="AP021861">
    <property type="protein sequence ID" value="BBO36171.1"/>
    <property type="molecule type" value="Genomic_DNA"/>
</dbReference>
<evidence type="ECO:0000256" key="1">
    <source>
        <dbReference type="SAM" id="Phobius"/>
    </source>
</evidence>